<dbReference type="AlphaFoldDB" id="A0A0F9GWB2"/>
<organism evidence="1">
    <name type="scientific">marine sediment metagenome</name>
    <dbReference type="NCBI Taxonomy" id="412755"/>
    <lineage>
        <taxon>unclassified sequences</taxon>
        <taxon>metagenomes</taxon>
        <taxon>ecological metagenomes</taxon>
    </lineage>
</organism>
<accession>A0A0F9GWB2</accession>
<sequence length="95" mass="10556">TCKRDASLVLKHPERWSYTEHLVSDYKYDLMAYYLDDQVAKNKGYGLGPDKNICSEISHNANVVSGELAGPFKVVTPIGDALSMVRSGKKIIPLK</sequence>
<feature type="non-terminal residue" evidence="1">
    <location>
        <position position="1"/>
    </location>
</feature>
<gene>
    <name evidence="1" type="ORF">LCGC14_2072620</name>
</gene>
<protein>
    <submittedName>
        <fullName evidence="1">Uncharacterized protein</fullName>
    </submittedName>
</protein>
<comment type="caution">
    <text evidence="1">The sequence shown here is derived from an EMBL/GenBank/DDBJ whole genome shotgun (WGS) entry which is preliminary data.</text>
</comment>
<name>A0A0F9GWB2_9ZZZZ</name>
<dbReference type="EMBL" id="LAZR01024890">
    <property type="protein sequence ID" value="KKL73670.1"/>
    <property type="molecule type" value="Genomic_DNA"/>
</dbReference>
<reference evidence="1" key="1">
    <citation type="journal article" date="2015" name="Nature">
        <title>Complex archaea that bridge the gap between prokaryotes and eukaryotes.</title>
        <authorList>
            <person name="Spang A."/>
            <person name="Saw J.H."/>
            <person name="Jorgensen S.L."/>
            <person name="Zaremba-Niedzwiedzka K."/>
            <person name="Martijn J."/>
            <person name="Lind A.E."/>
            <person name="van Eijk R."/>
            <person name="Schleper C."/>
            <person name="Guy L."/>
            <person name="Ettema T.J."/>
        </authorList>
    </citation>
    <scope>NUCLEOTIDE SEQUENCE</scope>
</reference>
<evidence type="ECO:0000313" key="1">
    <source>
        <dbReference type="EMBL" id="KKL73670.1"/>
    </source>
</evidence>
<proteinExistence type="predicted"/>